<feature type="transmembrane region" description="Helical" evidence="2">
    <location>
        <begin position="39"/>
        <end position="64"/>
    </location>
</feature>
<evidence type="ECO:0000313" key="4">
    <source>
        <dbReference type="Proteomes" id="UP001215280"/>
    </source>
</evidence>
<evidence type="ECO:0000256" key="1">
    <source>
        <dbReference type="SAM" id="MobiDB-lite"/>
    </source>
</evidence>
<dbReference type="EMBL" id="JARJLG010000120">
    <property type="protein sequence ID" value="KAJ7741929.1"/>
    <property type="molecule type" value="Genomic_DNA"/>
</dbReference>
<dbReference type="Proteomes" id="UP001215280">
    <property type="component" value="Unassembled WGS sequence"/>
</dbReference>
<feature type="compositionally biased region" description="Polar residues" evidence="1">
    <location>
        <begin position="1"/>
        <end position="11"/>
    </location>
</feature>
<reference evidence="3" key="1">
    <citation type="submission" date="2023-03" db="EMBL/GenBank/DDBJ databases">
        <title>Massive genome expansion in bonnet fungi (Mycena s.s.) driven by repeated elements and novel gene families across ecological guilds.</title>
        <authorList>
            <consortium name="Lawrence Berkeley National Laboratory"/>
            <person name="Harder C.B."/>
            <person name="Miyauchi S."/>
            <person name="Viragh M."/>
            <person name="Kuo A."/>
            <person name="Thoen E."/>
            <person name="Andreopoulos B."/>
            <person name="Lu D."/>
            <person name="Skrede I."/>
            <person name="Drula E."/>
            <person name="Henrissat B."/>
            <person name="Morin E."/>
            <person name="Kohler A."/>
            <person name="Barry K."/>
            <person name="LaButti K."/>
            <person name="Morin E."/>
            <person name="Salamov A."/>
            <person name="Lipzen A."/>
            <person name="Mereny Z."/>
            <person name="Hegedus B."/>
            <person name="Baldrian P."/>
            <person name="Stursova M."/>
            <person name="Weitz H."/>
            <person name="Taylor A."/>
            <person name="Grigoriev I.V."/>
            <person name="Nagy L.G."/>
            <person name="Martin F."/>
            <person name="Kauserud H."/>
        </authorList>
    </citation>
    <scope>NUCLEOTIDE SEQUENCE</scope>
    <source>
        <strain evidence="3">CBHHK188m</strain>
    </source>
</reference>
<feature type="transmembrane region" description="Helical" evidence="2">
    <location>
        <begin position="158"/>
        <end position="185"/>
    </location>
</feature>
<name>A0AAD7IHC2_9AGAR</name>
<comment type="caution">
    <text evidence="3">The sequence shown here is derived from an EMBL/GenBank/DDBJ whole genome shotgun (WGS) entry which is preliminary data.</text>
</comment>
<evidence type="ECO:0000256" key="2">
    <source>
        <dbReference type="SAM" id="Phobius"/>
    </source>
</evidence>
<organism evidence="3 4">
    <name type="scientific">Mycena maculata</name>
    <dbReference type="NCBI Taxonomy" id="230809"/>
    <lineage>
        <taxon>Eukaryota</taxon>
        <taxon>Fungi</taxon>
        <taxon>Dikarya</taxon>
        <taxon>Basidiomycota</taxon>
        <taxon>Agaricomycotina</taxon>
        <taxon>Agaricomycetes</taxon>
        <taxon>Agaricomycetidae</taxon>
        <taxon>Agaricales</taxon>
        <taxon>Marasmiineae</taxon>
        <taxon>Mycenaceae</taxon>
        <taxon>Mycena</taxon>
    </lineage>
</organism>
<sequence length="228" mass="24189">MIPARSTTSAPNDIHPPSPQHVETVDRLPPSAENVRQNFITTVQAMAVVTTLFAGIQAQLLSGLPSAPSPAASEGIFHALLLVSYGGLAVNVGAALSAMIFLDVAGEAPEAFRRLKTGITSQENQRRFQEAASSGGIASITGLELLVLHGSPRSLQFAWYHCVSSTILGTFLILLQISFLAWINIASQVSSIFVVVVLALFWAALPLPGYLIYNFGVGFIAGLQGEPY</sequence>
<protein>
    <submittedName>
        <fullName evidence="3">Uncharacterized protein</fullName>
    </submittedName>
</protein>
<keyword evidence="4" id="KW-1185">Reference proteome</keyword>
<keyword evidence="2" id="KW-1133">Transmembrane helix</keyword>
<proteinExistence type="predicted"/>
<dbReference type="AlphaFoldDB" id="A0AAD7IHC2"/>
<accession>A0AAD7IHC2</accession>
<evidence type="ECO:0000313" key="3">
    <source>
        <dbReference type="EMBL" id="KAJ7741929.1"/>
    </source>
</evidence>
<feature type="transmembrane region" description="Helical" evidence="2">
    <location>
        <begin position="192"/>
        <end position="213"/>
    </location>
</feature>
<gene>
    <name evidence="3" type="ORF">DFH07DRAFT_837005</name>
</gene>
<keyword evidence="2" id="KW-0472">Membrane</keyword>
<feature type="transmembrane region" description="Helical" evidence="2">
    <location>
        <begin position="76"/>
        <end position="102"/>
    </location>
</feature>
<feature type="region of interest" description="Disordered" evidence="1">
    <location>
        <begin position="1"/>
        <end position="25"/>
    </location>
</feature>
<keyword evidence="2" id="KW-0812">Transmembrane</keyword>